<dbReference type="EMBL" id="BSXT01010937">
    <property type="protein sequence ID" value="GMF82233.1"/>
    <property type="molecule type" value="Genomic_DNA"/>
</dbReference>
<dbReference type="InterPro" id="IPR001584">
    <property type="entry name" value="Integrase_cat-core"/>
</dbReference>
<protein>
    <submittedName>
        <fullName evidence="2">Unnamed protein product</fullName>
    </submittedName>
</protein>
<evidence type="ECO:0000313" key="2">
    <source>
        <dbReference type="EMBL" id="GMF82233.1"/>
    </source>
</evidence>
<dbReference type="PANTHER" id="PTHR37984:SF5">
    <property type="entry name" value="PROTEIN NYNRIN-LIKE"/>
    <property type="match status" value="1"/>
</dbReference>
<name>A0A9W7D9E4_9STRA</name>
<dbReference type="InterPro" id="IPR036397">
    <property type="entry name" value="RNaseH_sf"/>
</dbReference>
<accession>A0A9W7D9E4</accession>
<dbReference type="PANTHER" id="PTHR37984">
    <property type="entry name" value="PROTEIN CBG26694"/>
    <property type="match status" value="1"/>
</dbReference>
<dbReference type="InterPro" id="IPR012337">
    <property type="entry name" value="RNaseH-like_sf"/>
</dbReference>
<feature type="domain" description="Integrase catalytic" evidence="1">
    <location>
        <begin position="56"/>
        <end position="195"/>
    </location>
</feature>
<dbReference type="InterPro" id="IPR041588">
    <property type="entry name" value="Integrase_H2C2"/>
</dbReference>
<reference evidence="2" key="1">
    <citation type="submission" date="2023-04" db="EMBL/GenBank/DDBJ databases">
        <title>Phytophthora fragariaefolia NBRC 109709.</title>
        <authorList>
            <person name="Ichikawa N."/>
            <person name="Sato H."/>
            <person name="Tonouchi N."/>
        </authorList>
    </citation>
    <scope>NUCLEOTIDE SEQUENCE</scope>
    <source>
        <strain evidence="2">NBRC 109709</strain>
    </source>
</reference>
<dbReference type="Gene3D" id="1.10.340.70">
    <property type="match status" value="1"/>
</dbReference>
<organism evidence="2 3">
    <name type="scientific">Phytophthora fragariaefolia</name>
    <dbReference type="NCBI Taxonomy" id="1490495"/>
    <lineage>
        <taxon>Eukaryota</taxon>
        <taxon>Sar</taxon>
        <taxon>Stramenopiles</taxon>
        <taxon>Oomycota</taxon>
        <taxon>Peronosporomycetes</taxon>
        <taxon>Peronosporales</taxon>
        <taxon>Peronosporaceae</taxon>
        <taxon>Phytophthora</taxon>
    </lineage>
</organism>
<dbReference type="Proteomes" id="UP001165121">
    <property type="component" value="Unassembled WGS sequence"/>
</dbReference>
<dbReference type="PROSITE" id="PS50994">
    <property type="entry name" value="INTEGRASE"/>
    <property type="match status" value="1"/>
</dbReference>
<gene>
    <name evidence="2" type="ORF">Pfra01_002883500</name>
</gene>
<proteinExistence type="predicted"/>
<dbReference type="AlphaFoldDB" id="A0A9W7D9E4"/>
<dbReference type="SUPFAM" id="SSF53098">
    <property type="entry name" value="Ribonuclease H-like"/>
    <property type="match status" value="1"/>
</dbReference>
<dbReference type="Pfam" id="PF17921">
    <property type="entry name" value="Integrase_H2C2"/>
    <property type="match status" value="1"/>
</dbReference>
<dbReference type="InterPro" id="IPR050951">
    <property type="entry name" value="Retrovirus_Pol_polyprotein"/>
</dbReference>
<comment type="caution">
    <text evidence="2">The sequence shown here is derived from an EMBL/GenBank/DDBJ whole genome shotgun (WGS) entry which is preliminary data.</text>
</comment>
<evidence type="ECO:0000313" key="3">
    <source>
        <dbReference type="Proteomes" id="UP001165121"/>
    </source>
</evidence>
<evidence type="ECO:0000259" key="1">
    <source>
        <dbReference type="PROSITE" id="PS50994"/>
    </source>
</evidence>
<dbReference type="GO" id="GO:0003676">
    <property type="term" value="F:nucleic acid binding"/>
    <property type="evidence" value="ECO:0007669"/>
    <property type="project" value="InterPro"/>
</dbReference>
<dbReference type="GO" id="GO:0015074">
    <property type="term" value="P:DNA integration"/>
    <property type="evidence" value="ECO:0007669"/>
    <property type="project" value="InterPro"/>
</dbReference>
<dbReference type="Gene3D" id="3.30.420.10">
    <property type="entry name" value="Ribonuclease H-like superfamily/Ribonuclease H"/>
    <property type="match status" value="1"/>
</dbReference>
<keyword evidence="3" id="KW-1185">Reference proteome</keyword>
<sequence>MVHEYHDAPVGGHLEREKTFAVISRDFFWPRMYKWIRKWIRSCEICQRVKPATSSRPHYPSPRARGDQLAWTSILDFLATPKDAPVSLYSSTVSVRCPISAEVTADESTELFIDLVLRHHGLPESIVPDRDPRITSAFWTRLFARLGTRLRLSTVAYPEPDGQTERVNRVLEDVFRSYATSSLPGAYFNLWPSSR</sequence>
<dbReference type="OrthoDB" id="115435at2759"/>